<accession>A0A921UGT5</accession>
<dbReference type="SUPFAM" id="SSF52047">
    <property type="entry name" value="RNI-like"/>
    <property type="match status" value="1"/>
</dbReference>
<dbReference type="Pfam" id="PF00560">
    <property type="entry name" value="LRR_1"/>
    <property type="match status" value="9"/>
</dbReference>
<dbReference type="InterPro" id="IPR001611">
    <property type="entry name" value="Leu-rich_rpt"/>
</dbReference>
<proteinExistence type="inferred from homology"/>
<reference evidence="15" key="2">
    <citation type="submission" date="2020-10" db="EMBL/GenBank/DDBJ databases">
        <authorList>
            <person name="Cooper E.A."/>
            <person name="Brenton Z.W."/>
            <person name="Flinn B.S."/>
            <person name="Jenkins J."/>
            <person name="Shu S."/>
            <person name="Flowers D."/>
            <person name="Luo F."/>
            <person name="Wang Y."/>
            <person name="Xia P."/>
            <person name="Barry K."/>
            <person name="Daum C."/>
            <person name="Lipzen A."/>
            <person name="Yoshinaga Y."/>
            <person name="Schmutz J."/>
            <person name="Saski C."/>
            <person name="Vermerris W."/>
            <person name="Kresovich S."/>
        </authorList>
    </citation>
    <scope>NUCLEOTIDE SEQUENCE</scope>
</reference>
<dbReference type="PANTHER" id="PTHR48063:SF90">
    <property type="entry name" value="OS11G0565920 PROTEIN"/>
    <property type="match status" value="1"/>
</dbReference>
<dbReference type="GO" id="GO:0005886">
    <property type="term" value="C:plasma membrane"/>
    <property type="evidence" value="ECO:0007669"/>
    <property type="project" value="UniProtKB-SubCell"/>
</dbReference>
<keyword evidence="4" id="KW-0433">Leucine-rich repeat</keyword>
<dbReference type="PRINTS" id="PR00019">
    <property type="entry name" value="LEURICHRPT"/>
</dbReference>
<keyword evidence="9 12" id="KW-1133">Transmembrane helix</keyword>
<reference evidence="15" key="1">
    <citation type="journal article" date="2019" name="BMC Genomics">
        <title>A new reference genome for Sorghum bicolor reveals high levels of sequence similarity between sweet and grain genotypes: implications for the genetics of sugar metabolism.</title>
        <authorList>
            <person name="Cooper E.A."/>
            <person name="Brenton Z.W."/>
            <person name="Flinn B.S."/>
            <person name="Jenkins J."/>
            <person name="Shu S."/>
            <person name="Flowers D."/>
            <person name="Luo F."/>
            <person name="Wang Y."/>
            <person name="Xia P."/>
            <person name="Barry K."/>
            <person name="Daum C."/>
            <person name="Lipzen A."/>
            <person name="Yoshinaga Y."/>
            <person name="Schmutz J."/>
            <person name="Saski C."/>
            <person name="Vermerris W."/>
            <person name="Kresovich S."/>
        </authorList>
    </citation>
    <scope>NUCLEOTIDE SEQUENCE</scope>
</reference>
<comment type="similarity">
    <text evidence="2">Belongs to the RLP family.</text>
</comment>
<dbReference type="SMART" id="SM00369">
    <property type="entry name" value="LRR_TYP"/>
    <property type="match status" value="5"/>
</dbReference>
<evidence type="ECO:0000256" key="13">
    <source>
        <dbReference type="SAM" id="SignalP"/>
    </source>
</evidence>
<evidence type="ECO:0000259" key="14">
    <source>
        <dbReference type="Pfam" id="PF08263"/>
    </source>
</evidence>
<dbReference type="AlphaFoldDB" id="A0A921UGT5"/>
<evidence type="ECO:0000256" key="5">
    <source>
        <dbReference type="ARBA" id="ARBA00022626"/>
    </source>
</evidence>
<evidence type="ECO:0000256" key="10">
    <source>
        <dbReference type="ARBA" id="ARBA00023136"/>
    </source>
</evidence>
<dbReference type="PANTHER" id="PTHR48063">
    <property type="entry name" value="LRR RECEPTOR-LIKE KINASE"/>
    <property type="match status" value="1"/>
</dbReference>
<protein>
    <recommendedName>
        <fullName evidence="14">Leucine-rich repeat-containing N-terminal plant-type domain-containing protein</fullName>
    </recommendedName>
</protein>
<keyword evidence="6 12" id="KW-0812">Transmembrane</keyword>
<name>A0A921UGT5_SORBI</name>
<feature type="domain" description="Leucine-rich repeat-containing N-terminal plant-type" evidence="14">
    <location>
        <begin position="43"/>
        <end position="82"/>
    </location>
</feature>
<dbReference type="FunFam" id="3.80.10.10:FF:000095">
    <property type="entry name" value="LRR receptor-like serine/threonine-protein kinase GSO1"/>
    <property type="match status" value="1"/>
</dbReference>
<dbReference type="InterPro" id="IPR046956">
    <property type="entry name" value="RLP23-like"/>
</dbReference>
<dbReference type="InterPro" id="IPR032675">
    <property type="entry name" value="LRR_dom_sf"/>
</dbReference>
<evidence type="ECO:0000256" key="7">
    <source>
        <dbReference type="ARBA" id="ARBA00022729"/>
    </source>
</evidence>
<evidence type="ECO:0000256" key="2">
    <source>
        <dbReference type="ARBA" id="ARBA00009592"/>
    </source>
</evidence>
<dbReference type="Pfam" id="PF08263">
    <property type="entry name" value="LRRNT_2"/>
    <property type="match status" value="1"/>
</dbReference>
<dbReference type="GO" id="GO:0009742">
    <property type="term" value="P:brassinosteroid mediated signaling pathway"/>
    <property type="evidence" value="ECO:0007669"/>
    <property type="project" value="UniProtKB-KW"/>
</dbReference>
<keyword evidence="10 12" id="KW-0472">Membrane</keyword>
<dbReference type="GO" id="GO:0009653">
    <property type="term" value="P:anatomical structure morphogenesis"/>
    <property type="evidence" value="ECO:0007669"/>
    <property type="project" value="UniProtKB-ARBA"/>
</dbReference>
<dbReference type="InterPro" id="IPR013210">
    <property type="entry name" value="LRR_N_plant-typ"/>
</dbReference>
<keyword evidence="7 13" id="KW-0732">Signal</keyword>
<keyword evidence="3" id="KW-1003">Cell membrane</keyword>
<gene>
    <name evidence="15" type="ORF">BDA96_05G170600</name>
</gene>
<evidence type="ECO:0000256" key="3">
    <source>
        <dbReference type="ARBA" id="ARBA00022475"/>
    </source>
</evidence>
<organism evidence="15 16">
    <name type="scientific">Sorghum bicolor</name>
    <name type="common">Sorghum</name>
    <name type="synonym">Sorghum vulgare</name>
    <dbReference type="NCBI Taxonomy" id="4558"/>
    <lineage>
        <taxon>Eukaryota</taxon>
        <taxon>Viridiplantae</taxon>
        <taxon>Streptophyta</taxon>
        <taxon>Embryophyta</taxon>
        <taxon>Tracheophyta</taxon>
        <taxon>Spermatophyta</taxon>
        <taxon>Magnoliopsida</taxon>
        <taxon>Liliopsida</taxon>
        <taxon>Poales</taxon>
        <taxon>Poaceae</taxon>
        <taxon>PACMAD clade</taxon>
        <taxon>Panicoideae</taxon>
        <taxon>Andropogonodae</taxon>
        <taxon>Andropogoneae</taxon>
        <taxon>Sorghinae</taxon>
        <taxon>Sorghum</taxon>
    </lineage>
</organism>
<dbReference type="FunFam" id="3.80.10.10:FF:000111">
    <property type="entry name" value="LRR receptor-like serine/threonine-protein kinase ERECTA"/>
    <property type="match status" value="1"/>
</dbReference>
<comment type="caution">
    <text evidence="15">The sequence shown here is derived from an EMBL/GenBank/DDBJ whole genome shotgun (WGS) entry which is preliminary data.</text>
</comment>
<keyword evidence="11" id="KW-0325">Glycoprotein</keyword>
<evidence type="ECO:0000313" key="16">
    <source>
        <dbReference type="Proteomes" id="UP000807115"/>
    </source>
</evidence>
<dbReference type="InterPro" id="IPR003591">
    <property type="entry name" value="Leu-rich_rpt_typical-subtyp"/>
</dbReference>
<dbReference type="EMBL" id="CM027684">
    <property type="protein sequence ID" value="KAG0530260.1"/>
    <property type="molecule type" value="Genomic_DNA"/>
</dbReference>
<feature type="signal peptide" evidence="13">
    <location>
        <begin position="1"/>
        <end position="23"/>
    </location>
</feature>
<evidence type="ECO:0000313" key="15">
    <source>
        <dbReference type="EMBL" id="KAG0530260.1"/>
    </source>
</evidence>
<evidence type="ECO:0000256" key="11">
    <source>
        <dbReference type="ARBA" id="ARBA00023180"/>
    </source>
</evidence>
<dbReference type="GO" id="GO:0099402">
    <property type="term" value="P:plant organ development"/>
    <property type="evidence" value="ECO:0007669"/>
    <property type="project" value="UniProtKB-ARBA"/>
</dbReference>
<comment type="subcellular location">
    <subcellularLocation>
        <location evidence="1">Cell membrane</location>
        <topology evidence="1">Single-pass type I membrane protein</topology>
    </subcellularLocation>
</comment>
<dbReference type="FunFam" id="3.80.10.10:FF:000400">
    <property type="entry name" value="Nuclear pore complex protein NUP107"/>
    <property type="match status" value="1"/>
</dbReference>
<feature type="chain" id="PRO_5038031673" description="Leucine-rich repeat-containing N-terminal plant-type domain-containing protein" evidence="13">
    <location>
        <begin position="24"/>
        <end position="737"/>
    </location>
</feature>
<dbReference type="Gene3D" id="3.80.10.10">
    <property type="entry name" value="Ribonuclease Inhibitor"/>
    <property type="match status" value="2"/>
</dbReference>
<evidence type="ECO:0000256" key="12">
    <source>
        <dbReference type="SAM" id="Phobius"/>
    </source>
</evidence>
<dbReference type="Proteomes" id="UP000807115">
    <property type="component" value="Chromosome 5"/>
</dbReference>
<keyword evidence="5" id="KW-1070">Brassinosteroid signaling pathway</keyword>
<dbReference type="SUPFAM" id="SSF52058">
    <property type="entry name" value="L domain-like"/>
    <property type="match status" value="1"/>
</dbReference>
<dbReference type="Pfam" id="PF13855">
    <property type="entry name" value="LRR_8"/>
    <property type="match status" value="2"/>
</dbReference>
<feature type="transmembrane region" description="Helical" evidence="12">
    <location>
        <begin position="677"/>
        <end position="698"/>
    </location>
</feature>
<keyword evidence="8" id="KW-0677">Repeat</keyword>
<evidence type="ECO:0000256" key="9">
    <source>
        <dbReference type="ARBA" id="ARBA00022989"/>
    </source>
</evidence>
<sequence length="737" mass="81788">MHPAVKLLLLLHVLAAMFLKSNTLQLGPTGGGGGGAAGASCIPHEREALLAFKHGISSDPMDLLASWKMDRDCCRWRGVRCSNRTGNVLELQLPYYVSLVGQISHSLLSLDRLVYLDLSMNYLNGSSGHIPEFLSSLVNLVHLGLSNMSFSGRVPPHLGNLSKLQYLDLSGNYLSGPVPSEIGMLSDLNVLDLSFNNLSGDITEKHFAGLAKLKQLYLSRNSLNFTVSSEWFPPFSLEDVDLALCQIGPLFPAWLRSQVDLVWVDISSTGITDKFPDWFSTTFSKATYLDISHNQIHGRLPKYMEFMSLEWFYLSSNNLTGGIPSLPRNISMLDLSLNSLSGNLPTKFRTQQLVSLNLFSNHITGSLPESVCEAQVLSELYLGNNLFEGELPRCFNATTLRFLLLGNNSFSGDFPVVLQNSKQLEFIDLSQNKFSGSLPHWIGGLVELRFLRLSENMFSGNIPISFTNLTHLRHLNLASNRLSGVIPLGMSSLTAMTRKYVKDPYIVVEYGELSRETGQYFSVVTKGQELYYDVTIFELVSIDLSFNHLSGGMPEEIASLDALFNLNLSRNYFSEKIPDNIGAMKSLFSLDLSNNLLSGEIPSSLSDLSGLSYLDLSNNNLTGPVPSGQQLDTLYAEYPSMYSGNSGLCGPTLRKLCSGNTSSRQHVHKHGFEPMSFYFGLGLGFLLGLWLVFCVLLFKKAWRVAYYCLIDKMYHQMYVLVVVTWKSLARKGSNAKV</sequence>
<evidence type="ECO:0000256" key="6">
    <source>
        <dbReference type="ARBA" id="ARBA00022692"/>
    </source>
</evidence>
<evidence type="ECO:0000256" key="8">
    <source>
        <dbReference type="ARBA" id="ARBA00022737"/>
    </source>
</evidence>
<evidence type="ECO:0000256" key="4">
    <source>
        <dbReference type="ARBA" id="ARBA00022614"/>
    </source>
</evidence>
<evidence type="ECO:0000256" key="1">
    <source>
        <dbReference type="ARBA" id="ARBA00004251"/>
    </source>
</evidence>